<name>A0A7R9H396_TIMPO</name>
<dbReference type="AlphaFoldDB" id="A0A7R9H396"/>
<protein>
    <submittedName>
        <fullName evidence="1">Uncharacterized protein</fullName>
    </submittedName>
</protein>
<organism evidence="1">
    <name type="scientific">Timema poppense</name>
    <name type="common">Walking stick</name>
    <dbReference type="NCBI Taxonomy" id="170557"/>
    <lineage>
        <taxon>Eukaryota</taxon>
        <taxon>Metazoa</taxon>
        <taxon>Ecdysozoa</taxon>
        <taxon>Arthropoda</taxon>
        <taxon>Hexapoda</taxon>
        <taxon>Insecta</taxon>
        <taxon>Pterygota</taxon>
        <taxon>Neoptera</taxon>
        <taxon>Polyneoptera</taxon>
        <taxon>Phasmatodea</taxon>
        <taxon>Timematodea</taxon>
        <taxon>Timematoidea</taxon>
        <taxon>Timematidae</taxon>
        <taxon>Timema</taxon>
    </lineage>
</organism>
<sequence>MDKEPQFSGNQHVQQMEGFRANVASAFGAGYHPNAANAQTMAMMQAQTMQRNQYLMARQNLASMQGNKIFPTQLKTGPASYLVNKMVPTTSGLTVHPVLQHKTNIPGGPKITVKNFANMSNMENQSIPVKQGKHLYLNPAHKDSLKLVGKTPPPAHQQQLMALYAENKYGHWIEAMLPVDDVVQLVRGWTFEVINLWDISAHLAWLAFCMLLNLRDFSVPLAGPASN</sequence>
<accession>A0A7R9H396</accession>
<gene>
    <name evidence="1" type="ORF">TPSB3V08_LOCUS5804</name>
</gene>
<reference evidence="1" key="1">
    <citation type="submission" date="2020-11" db="EMBL/GenBank/DDBJ databases">
        <authorList>
            <person name="Tran Van P."/>
        </authorList>
    </citation>
    <scope>NUCLEOTIDE SEQUENCE</scope>
</reference>
<proteinExistence type="predicted"/>
<evidence type="ECO:0000313" key="1">
    <source>
        <dbReference type="EMBL" id="CAD7407282.1"/>
    </source>
</evidence>
<dbReference type="EMBL" id="OD003209">
    <property type="protein sequence ID" value="CAD7407282.1"/>
    <property type="molecule type" value="Genomic_DNA"/>
</dbReference>